<dbReference type="OrthoDB" id="331948at2759"/>
<feature type="transmembrane region" description="Helical" evidence="7">
    <location>
        <begin position="12"/>
        <end position="30"/>
    </location>
</feature>
<dbReference type="EMBL" id="CAMXCT030001479">
    <property type="protein sequence ID" value="CAL4777760.1"/>
    <property type="molecule type" value="Genomic_DNA"/>
</dbReference>
<keyword evidence="6 7" id="KW-0012">Acyltransferase</keyword>
<dbReference type="PROSITE" id="PS50216">
    <property type="entry name" value="DHHC"/>
    <property type="match status" value="1"/>
</dbReference>
<evidence type="ECO:0000256" key="3">
    <source>
        <dbReference type="ARBA" id="ARBA00022692"/>
    </source>
</evidence>
<dbReference type="AlphaFoldDB" id="A0A9P1CG63"/>
<comment type="caution">
    <text evidence="9">The sequence shown here is derived from an EMBL/GenBank/DDBJ whole genome shotgun (WGS) entry which is preliminary data.</text>
</comment>
<keyword evidence="11" id="KW-1185">Reference proteome</keyword>
<protein>
    <recommendedName>
        <fullName evidence="7">Palmitoyltransferase</fullName>
        <ecNumber evidence="7">2.3.1.225</ecNumber>
    </recommendedName>
</protein>
<dbReference type="InterPro" id="IPR039859">
    <property type="entry name" value="PFA4/ZDH16/20/ERF2-like"/>
</dbReference>
<keyword evidence="2 7" id="KW-0808">Transferase</keyword>
<evidence type="ECO:0000256" key="6">
    <source>
        <dbReference type="ARBA" id="ARBA00023315"/>
    </source>
</evidence>
<dbReference type="EMBL" id="CAMXCT010001479">
    <property type="protein sequence ID" value="CAI3990448.1"/>
    <property type="molecule type" value="Genomic_DNA"/>
</dbReference>
<proteinExistence type="inferred from homology"/>
<comment type="similarity">
    <text evidence="7">Belongs to the DHHC palmitoyltransferase family.</text>
</comment>
<feature type="transmembrane region" description="Helical" evidence="7">
    <location>
        <begin position="187"/>
        <end position="206"/>
    </location>
</feature>
<dbReference type="PANTHER" id="PTHR12246">
    <property type="entry name" value="PALMITOYLTRANSFERASE ZDHHC16"/>
    <property type="match status" value="1"/>
</dbReference>
<evidence type="ECO:0000313" key="9">
    <source>
        <dbReference type="EMBL" id="CAI3990448.1"/>
    </source>
</evidence>
<feature type="transmembrane region" description="Helical" evidence="7">
    <location>
        <begin position="162"/>
        <end position="180"/>
    </location>
</feature>
<dbReference type="EC" id="2.3.1.225" evidence="7"/>
<keyword evidence="3 7" id="KW-0812">Transmembrane</keyword>
<dbReference type="InterPro" id="IPR001594">
    <property type="entry name" value="Palmitoyltrfase_DHHC"/>
</dbReference>
<sequence length="327" mass="36853">MLGGWGLQPWTFSWLMNYCFAAWLATQFLYNFMACQWTDAGNCKTIKPTQEVTGQFQMGGEESGLDLLYAPNWCAKCSHWKPPRSHHCSTCNRCVLRMDHHCPFTGNCIGARNHGHFILFYFFAVVGLTYSLVLSVGAAYSTDHISKWHDLIIPKFKEHNDLLKQHFMTGLIGVAISIMIEVATKKGIAVLVQLVATTLAFIPVLGTGFPACQMAWGNVTTMERMFPMKEYVQLKDKVYCPLGPGFYRHSGQENLKTIMGPRWWMRLLLPLPGKVDMDHMLMPPPSGEGIAALKERIQQVQTDGVKQEVKNCQELGFDPGPRSDQTV</sequence>
<feature type="domain" description="Palmitoyltransferase DHHC" evidence="8">
    <location>
        <begin position="71"/>
        <end position="225"/>
    </location>
</feature>
<evidence type="ECO:0000256" key="7">
    <source>
        <dbReference type="RuleBase" id="RU079119"/>
    </source>
</evidence>
<dbReference type="GO" id="GO:0016020">
    <property type="term" value="C:membrane"/>
    <property type="evidence" value="ECO:0007669"/>
    <property type="project" value="UniProtKB-SubCell"/>
</dbReference>
<evidence type="ECO:0000313" key="11">
    <source>
        <dbReference type="Proteomes" id="UP001152797"/>
    </source>
</evidence>
<evidence type="ECO:0000256" key="2">
    <source>
        <dbReference type="ARBA" id="ARBA00022679"/>
    </source>
</evidence>
<reference evidence="10 11" key="2">
    <citation type="submission" date="2024-05" db="EMBL/GenBank/DDBJ databases">
        <authorList>
            <person name="Chen Y."/>
            <person name="Shah S."/>
            <person name="Dougan E. K."/>
            <person name="Thang M."/>
            <person name="Chan C."/>
        </authorList>
    </citation>
    <scope>NUCLEOTIDE SEQUENCE [LARGE SCALE GENOMIC DNA]</scope>
</reference>
<keyword evidence="5 7" id="KW-0472">Membrane</keyword>
<dbReference type="Pfam" id="PF01529">
    <property type="entry name" value="DHHC"/>
    <property type="match status" value="1"/>
</dbReference>
<evidence type="ECO:0000313" key="10">
    <source>
        <dbReference type="EMBL" id="CAL4777760.1"/>
    </source>
</evidence>
<evidence type="ECO:0000256" key="4">
    <source>
        <dbReference type="ARBA" id="ARBA00022989"/>
    </source>
</evidence>
<evidence type="ECO:0000256" key="5">
    <source>
        <dbReference type="ARBA" id="ARBA00023136"/>
    </source>
</evidence>
<comment type="catalytic activity">
    <reaction evidence="7">
        <text>L-cysteinyl-[protein] + hexadecanoyl-CoA = S-hexadecanoyl-L-cysteinyl-[protein] + CoA</text>
        <dbReference type="Rhea" id="RHEA:36683"/>
        <dbReference type="Rhea" id="RHEA-COMP:10131"/>
        <dbReference type="Rhea" id="RHEA-COMP:11032"/>
        <dbReference type="ChEBI" id="CHEBI:29950"/>
        <dbReference type="ChEBI" id="CHEBI:57287"/>
        <dbReference type="ChEBI" id="CHEBI:57379"/>
        <dbReference type="ChEBI" id="CHEBI:74151"/>
        <dbReference type="EC" id="2.3.1.225"/>
    </reaction>
</comment>
<reference evidence="9" key="1">
    <citation type="submission" date="2022-10" db="EMBL/GenBank/DDBJ databases">
        <authorList>
            <person name="Chen Y."/>
            <person name="Dougan E. K."/>
            <person name="Chan C."/>
            <person name="Rhodes N."/>
            <person name="Thang M."/>
        </authorList>
    </citation>
    <scope>NUCLEOTIDE SEQUENCE</scope>
</reference>
<organism evidence="9">
    <name type="scientific">Cladocopium goreaui</name>
    <dbReference type="NCBI Taxonomy" id="2562237"/>
    <lineage>
        <taxon>Eukaryota</taxon>
        <taxon>Sar</taxon>
        <taxon>Alveolata</taxon>
        <taxon>Dinophyceae</taxon>
        <taxon>Suessiales</taxon>
        <taxon>Symbiodiniaceae</taxon>
        <taxon>Cladocopium</taxon>
    </lineage>
</organism>
<comment type="domain">
    <text evidence="7">The DHHC domain is required for palmitoyltransferase activity.</text>
</comment>
<dbReference type="Proteomes" id="UP001152797">
    <property type="component" value="Unassembled WGS sequence"/>
</dbReference>
<comment type="subcellular location">
    <subcellularLocation>
        <location evidence="1">Membrane</location>
        <topology evidence="1">Multi-pass membrane protein</topology>
    </subcellularLocation>
</comment>
<dbReference type="EMBL" id="CAMXCT020001479">
    <property type="protein sequence ID" value="CAL1143823.1"/>
    <property type="molecule type" value="Genomic_DNA"/>
</dbReference>
<feature type="transmembrane region" description="Helical" evidence="7">
    <location>
        <begin position="118"/>
        <end position="142"/>
    </location>
</feature>
<dbReference type="GO" id="GO:0019706">
    <property type="term" value="F:protein-cysteine S-palmitoyltransferase activity"/>
    <property type="evidence" value="ECO:0007669"/>
    <property type="project" value="UniProtKB-EC"/>
</dbReference>
<evidence type="ECO:0000259" key="8">
    <source>
        <dbReference type="Pfam" id="PF01529"/>
    </source>
</evidence>
<evidence type="ECO:0000256" key="1">
    <source>
        <dbReference type="ARBA" id="ARBA00004141"/>
    </source>
</evidence>
<keyword evidence="4 7" id="KW-1133">Transmembrane helix</keyword>
<gene>
    <name evidence="9" type="ORF">C1SCF055_LOCUS17434</name>
</gene>
<accession>A0A9P1CG63</accession>
<name>A0A9P1CG63_9DINO</name>